<dbReference type="SUPFAM" id="SSF47413">
    <property type="entry name" value="lambda repressor-like DNA-binding domains"/>
    <property type="match status" value="1"/>
</dbReference>
<evidence type="ECO:0000256" key="3">
    <source>
        <dbReference type="ARBA" id="ARBA00023163"/>
    </source>
</evidence>
<dbReference type="Pfam" id="PF07883">
    <property type="entry name" value="Cupin_2"/>
    <property type="match status" value="1"/>
</dbReference>
<evidence type="ECO:0000256" key="2">
    <source>
        <dbReference type="ARBA" id="ARBA00023125"/>
    </source>
</evidence>
<dbReference type="PANTHER" id="PTHR46797:SF23">
    <property type="entry name" value="HTH-TYPE TRANSCRIPTIONAL REGULATOR SUTR"/>
    <property type="match status" value="1"/>
</dbReference>
<dbReference type="SMART" id="SM00530">
    <property type="entry name" value="HTH_XRE"/>
    <property type="match status" value="1"/>
</dbReference>
<feature type="domain" description="HTH cro/C1-type" evidence="4">
    <location>
        <begin position="15"/>
        <end position="66"/>
    </location>
</feature>
<accession>A0AAU6R726</accession>
<dbReference type="InterPro" id="IPR050807">
    <property type="entry name" value="TransReg_Diox_bact_type"/>
</dbReference>
<dbReference type="Gene3D" id="2.60.120.10">
    <property type="entry name" value="Jelly Rolls"/>
    <property type="match status" value="1"/>
</dbReference>
<dbReference type="EMBL" id="CP124577">
    <property type="protein sequence ID" value="WZE65750.1"/>
    <property type="molecule type" value="Genomic_DNA"/>
</dbReference>
<dbReference type="SUPFAM" id="SSF51182">
    <property type="entry name" value="RmlC-like cupins"/>
    <property type="match status" value="1"/>
</dbReference>
<dbReference type="PANTHER" id="PTHR46797">
    <property type="entry name" value="HTH-TYPE TRANSCRIPTIONAL REGULATOR"/>
    <property type="match status" value="1"/>
</dbReference>
<sequence>MEKINLVVSQNLMHIRKEQQLSLEKLASISGVSRAMLNQIEKGQSNPTISTLWKISNGLKVPLSKLLHESENTVHVIKKNDIQTIYSEDGLIQITPYYDSEEQIEILKMTLQPHSEIISSDQAAHSEEYIIVNEGLFTIIVDGASYSLEKDDSIRFSGGLDHTYQNTSEKPAEITLVIKYHFS</sequence>
<dbReference type="InterPro" id="IPR010982">
    <property type="entry name" value="Lambda_DNA-bd_dom_sf"/>
</dbReference>
<dbReference type="GO" id="GO:0003677">
    <property type="term" value="F:DNA binding"/>
    <property type="evidence" value="ECO:0007669"/>
    <property type="project" value="UniProtKB-KW"/>
</dbReference>
<keyword evidence="3" id="KW-0804">Transcription</keyword>
<organism evidence="5">
    <name type="scientific">Macrococcus psychrotolerans</name>
    <dbReference type="NCBI Taxonomy" id="3039389"/>
    <lineage>
        <taxon>Bacteria</taxon>
        <taxon>Bacillati</taxon>
        <taxon>Bacillota</taxon>
        <taxon>Bacilli</taxon>
        <taxon>Bacillales</taxon>
        <taxon>Staphylococcaceae</taxon>
        <taxon>Macrococcus</taxon>
    </lineage>
</organism>
<keyword evidence="1" id="KW-0805">Transcription regulation</keyword>
<dbReference type="AlphaFoldDB" id="A0AAU6R726"/>
<dbReference type="Gene3D" id="1.10.260.40">
    <property type="entry name" value="lambda repressor-like DNA-binding domains"/>
    <property type="match status" value="1"/>
</dbReference>
<dbReference type="GO" id="GO:0005829">
    <property type="term" value="C:cytosol"/>
    <property type="evidence" value="ECO:0007669"/>
    <property type="project" value="TreeGrafter"/>
</dbReference>
<keyword evidence="2" id="KW-0238">DNA-binding</keyword>
<dbReference type="Pfam" id="PF01381">
    <property type="entry name" value="HTH_3"/>
    <property type="match status" value="1"/>
</dbReference>
<dbReference type="GO" id="GO:0003700">
    <property type="term" value="F:DNA-binding transcription factor activity"/>
    <property type="evidence" value="ECO:0007669"/>
    <property type="project" value="TreeGrafter"/>
</dbReference>
<dbReference type="InterPro" id="IPR014710">
    <property type="entry name" value="RmlC-like_jellyroll"/>
</dbReference>
<dbReference type="RefSeq" id="WP_144780692.1">
    <property type="nucleotide sequence ID" value="NZ_CP124577.1"/>
</dbReference>
<dbReference type="CDD" id="cd02209">
    <property type="entry name" value="cupin_XRE_C"/>
    <property type="match status" value="1"/>
</dbReference>
<proteinExistence type="predicted"/>
<evidence type="ECO:0000256" key="1">
    <source>
        <dbReference type="ARBA" id="ARBA00023015"/>
    </source>
</evidence>
<reference evidence="5" key="1">
    <citation type="submission" date="2023-04" db="EMBL/GenBank/DDBJ databases">
        <title>Macrococci isolated from food, foodproducing animals, and human clinical materials.</title>
        <authorList>
            <person name="Maslanova I."/>
            <person name="Svec P."/>
            <person name="Sedlacek I."/>
            <person name="Novakova D."/>
            <person name="Keller J.E."/>
            <person name="Schwendener S."/>
            <person name="Finstrlova A."/>
            <person name="Botka T."/>
            <person name="Kovarovic V."/>
            <person name="Petras P."/>
            <person name="Perreten V."/>
            <person name="Pantucek R."/>
        </authorList>
    </citation>
    <scope>NUCLEOTIDE SEQUENCE</scope>
    <source>
        <strain evidence="5">NRL/St 21/332</strain>
    </source>
</reference>
<dbReference type="InterPro" id="IPR001387">
    <property type="entry name" value="Cro/C1-type_HTH"/>
</dbReference>
<dbReference type="InterPro" id="IPR013096">
    <property type="entry name" value="Cupin_2"/>
</dbReference>
<dbReference type="PROSITE" id="PS50943">
    <property type="entry name" value="HTH_CROC1"/>
    <property type="match status" value="1"/>
</dbReference>
<evidence type="ECO:0000313" key="5">
    <source>
        <dbReference type="EMBL" id="WZE65750.1"/>
    </source>
</evidence>
<name>A0AAU6R726_9STAP</name>
<dbReference type="InterPro" id="IPR011051">
    <property type="entry name" value="RmlC_Cupin_sf"/>
</dbReference>
<gene>
    <name evidence="5" type="ORF">QA541_05680</name>
</gene>
<protein>
    <submittedName>
        <fullName evidence="5">Helix-turn-helix domain-containing protein</fullName>
    </submittedName>
</protein>
<evidence type="ECO:0000259" key="4">
    <source>
        <dbReference type="PROSITE" id="PS50943"/>
    </source>
</evidence>
<dbReference type="CDD" id="cd00093">
    <property type="entry name" value="HTH_XRE"/>
    <property type="match status" value="1"/>
</dbReference>